<evidence type="ECO:0000313" key="7">
    <source>
        <dbReference type="RefSeq" id="XP_018479957.2"/>
    </source>
</evidence>
<evidence type="ECO:0000256" key="4">
    <source>
        <dbReference type="ARBA" id="ARBA00022807"/>
    </source>
</evidence>
<dbReference type="SUPFAM" id="SSF54001">
    <property type="entry name" value="Cysteine proteinases"/>
    <property type="match status" value="1"/>
</dbReference>
<evidence type="ECO:0000256" key="2">
    <source>
        <dbReference type="ARBA" id="ARBA00022670"/>
    </source>
</evidence>
<dbReference type="OrthoDB" id="1067477at2759"/>
<feature type="domain" description="Peptidase C1A papain C-terminal" evidence="5">
    <location>
        <begin position="85"/>
        <end position="302"/>
    </location>
</feature>
<name>A0A6J0N5L7_RAPSA</name>
<comment type="similarity">
    <text evidence="1">Belongs to the peptidase C1 family.</text>
</comment>
<keyword evidence="3" id="KW-0378">Hydrolase</keyword>
<dbReference type="RefSeq" id="XP_018479957.2">
    <property type="nucleotide sequence ID" value="XM_018624455.2"/>
</dbReference>
<evidence type="ECO:0000256" key="3">
    <source>
        <dbReference type="ARBA" id="ARBA00022801"/>
    </source>
</evidence>
<dbReference type="KEGG" id="rsz:108851021"/>
<dbReference type="InterPro" id="IPR000668">
    <property type="entry name" value="Peptidase_C1A_C"/>
</dbReference>
<dbReference type="InterPro" id="IPR013128">
    <property type="entry name" value="Peptidase_C1A"/>
</dbReference>
<evidence type="ECO:0000259" key="5">
    <source>
        <dbReference type="SMART" id="SM00645"/>
    </source>
</evidence>
<accession>A0A6J0N5L7</accession>
<protein>
    <submittedName>
        <fullName evidence="7">Uncharacterized protein LOC108851021</fullName>
    </submittedName>
</protein>
<dbReference type="GO" id="GO:0006508">
    <property type="term" value="P:proteolysis"/>
    <property type="evidence" value="ECO:0007669"/>
    <property type="project" value="UniProtKB-KW"/>
</dbReference>
<dbReference type="Pfam" id="PF00112">
    <property type="entry name" value="Peptidase_C1"/>
    <property type="match status" value="1"/>
</dbReference>
<gene>
    <name evidence="7" type="primary">LOC108851021</name>
</gene>
<dbReference type="InterPro" id="IPR038765">
    <property type="entry name" value="Papain-like_cys_pep_sf"/>
</dbReference>
<sequence>MSQTCGVLVDVPDEILPIFDKIIALTDPEFQPLVADILSMVPHDILLGIMKSKPDSKVRILECINNVDGKTKHVRYASWVKRGLMPKCLDGVDWATIMGEVEDQLDHDICWAVVASELIRAVILIERPGTDPNIRFSIQDLVDHTDPVERRNIKASGHYCYTSSINRGMKYVMENGILTEEDRPFSGCPKDIPDRQQSELSYIKDFKRLHTADEALLQLKHQPIGAAVAMFYPEFNEIGENMYRGPVLQNSRLIGLHAVSLVKAGVKNGERYIRVRSSNGENIGFKGYLDVSLDVMFAYVPTPGEETDSLAQKYFAEPSPLLRRFSYPRLFKRAEEEKRRRKSGR</sequence>
<keyword evidence="4" id="KW-0788">Thiol protease</keyword>
<dbReference type="Gene3D" id="3.90.70.10">
    <property type="entry name" value="Cysteine proteinases"/>
    <property type="match status" value="1"/>
</dbReference>
<evidence type="ECO:0000313" key="6">
    <source>
        <dbReference type="Proteomes" id="UP000504610"/>
    </source>
</evidence>
<dbReference type="PANTHER" id="PTHR12411">
    <property type="entry name" value="CYSTEINE PROTEASE FAMILY C1-RELATED"/>
    <property type="match status" value="1"/>
</dbReference>
<keyword evidence="2" id="KW-0645">Protease</keyword>
<dbReference type="GO" id="GO:0008234">
    <property type="term" value="F:cysteine-type peptidase activity"/>
    <property type="evidence" value="ECO:0007669"/>
    <property type="project" value="UniProtKB-KW"/>
</dbReference>
<dbReference type="Proteomes" id="UP000504610">
    <property type="component" value="Chromosome 4"/>
</dbReference>
<dbReference type="SMART" id="SM00645">
    <property type="entry name" value="Pept_C1"/>
    <property type="match status" value="1"/>
</dbReference>
<organism evidence="6 7">
    <name type="scientific">Raphanus sativus</name>
    <name type="common">Radish</name>
    <name type="synonym">Raphanus raphanistrum var. sativus</name>
    <dbReference type="NCBI Taxonomy" id="3726"/>
    <lineage>
        <taxon>Eukaryota</taxon>
        <taxon>Viridiplantae</taxon>
        <taxon>Streptophyta</taxon>
        <taxon>Embryophyta</taxon>
        <taxon>Tracheophyta</taxon>
        <taxon>Spermatophyta</taxon>
        <taxon>Magnoliopsida</taxon>
        <taxon>eudicotyledons</taxon>
        <taxon>Gunneridae</taxon>
        <taxon>Pentapetalae</taxon>
        <taxon>rosids</taxon>
        <taxon>malvids</taxon>
        <taxon>Brassicales</taxon>
        <taxon>Brassicaceae</taxon>
        <taxon>Brassiceae</taxon>
        <taxon>Raphanus</taxon>
    </lineage>
</organism>
<evidence type="ECO:0000256" key="1">
    <source>
        <dbReference type="ARBA" id="ARBA00008455"/>
    </source>
</evidence>
<dbReference type="GeneID" id="108851021"/>
<dbReference type="AlphaFoldDB" id="A0A6J0N5L7"/>
<dbReference type="CDD" id="cd02619">
    <property type="entry name" value="Peptidase_C1"/>
    <property type="match status" value="1"/>
</dbReference>
<keyword evidence="6" id="KW-1185">Reference proteome</keyword>
<reference evidence="7" key="2">
    <citation type="submission" date="2025-08" db="UniProtKB">
        <authorList>
            <consortium name="RefSeq"/>
        </authorList>
    </citation>
    <scope>IDENTIFICATION</scope>
    <source>
        <tissue evidence="7">Leaf</tissue>
    </source>
</reference>
<reference evidence="6" key="1">
    <citation type="journal article" date="2019" name="Database">
        <title>The radish genome database (RadishGD): an integrated information resource for radish genomics.</title>
        <authorList>
            <person name="Yu H.J."/>
            <person name="Baek S."/>
            <person name="Lee Y.J."/>
            <person name="Cho A."/>
            <person name="Mun J.H."/>
        </authorList>
    </citation>
    <scope>NUCLEOTIDE SEQUENCE [LARGE SCALE GENOMIC DNA]</scope>
    <source>
        <strain evidence="6">cv. WK10039</strain>
    </source>
</reference>
<proteinExistence type="inferred from homology"/>